<dbReference type="CDD" id="cd06261">
    <property type="entry name" value="TM_PBP2"/>
    <property type="match status" value="1"/>
</dbReference>
<feature type="transmembrane region" description="Helical" evidence="9">
    <location>
        <begin position="20"/>
        <end position="43"/>
    </location>
</feature>
<keyword evidence="5" id="KW-0997">Cell inner membrane</keyword>
<feature type="transmembrane region" description="Helical" evidence="9">
    <location>
        <begin position="55"/>
        <end position="76"/>
    </location>
</feature>
<dbReference type="InterPro" id="IPR000515">
    <property type="entry name" value="MetI-like"/>
</dbReference>
<dbReference type="PANTHER" id="PTHR30614">
    <property type="entry name" value="MEMBRANE COMPONENT OF AMINO ACID ABC TRANSPORTER"/>
    <property type="match status" value="1"/>
</dbReference>
<dbReference type="SUPFAM" id="SSF161098">
    <property type="entry name" value="MetI-like"/>
    <property type="match status" value="1"/>
</dbReference>
<keyword evidence="12" id="KW-1185">Reference proteome</keyword>
<evidence type="ECO:0000256" key="3">
    <source>
        <dbReference type="ARBA" id="ARBA00022448"/>
    </source>
</evidence>
<accession>A0ABV7DFH7</accession>
<comment type="similarity">
    <text evidence="2">Belongs to the binding-protein-dependent transport system permease family. HisMQ subfamily.</text>
</comment>
<dbReference type="InterPro" id="IPR010065">
    <property type="entry name" value="AA_ABC_transptr_permease_3TM"/>
</dbReference>
<organism evidence="11 12">
    <name type="scientific">Shinella pollutisoli</name>
    <dbReference type="NCBI Taxonomy" id="2250594"/>
    <lineage>
        <taxon>Bacteria</taxon>
        <taxon>Pseudomonadati</taxon>
        <taxon>Pseudomonadota</taxon>
        <taxon>Alphaproteobacteria</taxon>
        <taxon>Hyphomicrobiales</taxon>
        <taxon>Rhizobiaceae</taxon>
        <taxon>Shinella</taxon>
    </lineage>
</organism>
<evidence type="ECO:0000259" key="10">
    <source>
        <dbReference type="PROSITE" id="PS50928"/>
    </source>
</evidence>
<comment type="caution">
    <text evidence="11">The sequence shown here is derived from an EMBL/GenBank/DDBJ whole genome shotgun (WGS) entry which is preliminary data.</text>
</comment>
<evidence type="ECO:0000313" key="12">
    <source>
        <dbReference type="Proteomes" id="UP001595377"/>
    </source>
</evidence>
<dbReference type="InterPro" id="IPR043429">
    <property type="entry name" value="ArtM/GltK/GlnP/TcyL/YhdX-like"/>
</dbReference>
<keyword evidence="8 9" id="KW-0472">Membrane</keyword>
<dbReference type="InterPro" id="IPR035906">
    <property type="entry name" value="MetI-like_sf"/>
</dbReference>
<dbReference type="PANTHER" id="PTHR30614:SF10">
    <property type="entry name" value="ARGININE ABC TRANSPORTER PERMEASE PROTEIN ARTM"/>
    <property type="match status" value="1"/>
</dbReference>
<feature type="transmembrane region" description="Helical" evidence="9">
    <location>
        <begin position="195"/>
        <end position="217"/>
    </location>
</feature>
<evidence type="ECO:0000256" key="7">
    <source>
        <dbReference type="ARBA" id="ARBA00022989"/>
    </source>
</evidence>
<evidence type="ECO:0000256" key="6">
    <source>
        <dbReference type="ARBA" id="ARBA00022692"/>
    </source>
</evidence>
<dbReference type="RefSeq" id="WP_257311498.1">
    <property type="nucleotide sequence ID" value="NZ_JANFDG010000001.1"/>
</dbReference>
<dbReference type="Pfam" id="PF00528">
    <property type="entry name" value="BPD_transp_1"/>
    <property type="match status" value="1"/>
</dbReference>
<gene>
    <name evidence="11" type="ORF">ACFOHH_09525</name>
</gene>
<dbReference type="EMBL" id="JBHRSP010000015">
    <property type="protein sequence ID" value="MFC3073341.1"/>
    <property type="molecule type" value="Genomic_DNA"/>
</dbReference>
<dbReference type="PROSITE" id="PS50928">
    <property type="entry name" value="ABC_TM1"/>
    <property type="match status" value="1"/>
</dbReference>
<evidence type="ECO:0000256" key="2">
    <source>
        <dbReference type="ARBA" id="ARBA00010072"/>
    </source>
</evidence>
<sequence length="240" mass="26450">MDFAFLLETFLRLLPGVPLTLQLAFLSVAFGIALALPVALMRLSRIWPLVWTARAYVFVFRSTPLLVQIFLIYYGLGQFPELRYSALWPILREPYWCAIIALTLNTAAYGSEIVRGGVQSVPHGQIEAARACGMGGPLLFRRIVLPLAVRQALPAYGNEIILMVKATALASVITLMEITGLAAKLISETYRAIEVFIVAGAIYLAINYVITRIVHVLEHWLTPYLRPAPVPAASSRGEPA</sequence>
<protein>
    <submittedName>
        <fullName evidence="11">ABC transporter permease</fullName>
    </submittedName>
</protein>
<dbReference type="NCBIfam" id="TIGR01726">
    <property type="entry name" value="HEQRo_perm_3TM"/>
    <property type="match status" value="1"/>
</dbReference>
<evidence type="ECO:0000256" key="5">
    <source>
        <dbReference type="ARBA" id="ARBA00022519"/>
    </source>
</evidence>
<evidence type="ECO:0000256" key="1">
    <source>
        <dbReference type="ARBA" id="ARBA00004429"/>
    </source>
</evidence>
<evidence type="ECO:0000313" key="11">
    <source>
        <dbReference type="EMBL" id="MFC3073341.1"/>
    </source>
</evidence>
<keyword evidence="6 9" id="KW-0812">Transmembrane</keyword>
<evidence type="ECO:0000256" key="4">
    <source>
        <dbReference type="ARBA" id="ARBA00022475"/>
    </source>
</evidence>
<dbReference type="Proteomes" id="UP001595377">
    <property type="component" value="Unassembled WGS sequence"/>
</dbReference>
<name>A0ABV7DFH7_9HYPH</name>
<keyword evidence="7 9" id="KW-1133">Transmembrane helix</keyword>
<comment type="subcellular location">
    <subcellularLocation>
        <location evidence="1">Cell inner membrane</location>
        <topology evidence="1">Multi-pass membrane protein</topology>
    </subcellularLocation>
    <subcellularLocation>
        <location evidence="9">Cell membrane</location>
        <topology evidence="9">Multi-pass membrane protein</topology>
    </subcellularLocation>
</comment>
<keyword evidence="3 9" id="KW-0813">Transport</keyword>
<keyword evidence="4" id="KW-1003">Cell membrane</keyword>
<reference evidence="12" key="1">
    <citation type="journal article" date="2019" name="Int. J. Syst. Evol. Microbiol.">
        <title>The Global Catalogue of Microorganisms (GCM) 10K type strain sequencing project: providing services to taxonomists for standard genome sequencing and annotation.</title>
        <authorList>
            <consortium name="The Broad Institute Genomics Platform"/>
            <consortium name="The Broad Institute Genome Sequencing Center for Infectious Disease"/>
            <person name="Wu L."/>
            <person name="Ma J."/>
        </authorList>
    </citation>
    <scope>NUCLEOTIDE SEQUENCE [LARGE SCALE GENOMIC DNA]</scope>
    <source>
        <strain evidence="12">KCTC 52677</strain>
    </source>
</reference>
<evidence type="ECO:0000256" key="8">
    <source>
        <dbReference type="ARBA" id="ARBA00023136"/>
    </source>
</evidence>
<evidence type="ECO:0000256" key="9">
    <source>
        <dbReference type="RuleBase" id="RU363032"/>
    </source>
</evidence>
<dbReference type="Gene3D" id="1.10.3720.10">
    <property type="entry name" value="MetI-like"/>
    <property type="match status" value="1"/>
</dbReference>
<feature type="domain" description="ABC transmembrane type-1" evidence="10">
    <location>
        <begin position="17"/>
        <end position="214"/>
    </location>
</feature>
<feature type="transmembrane region" description="Helical" evidence="9">
    <location>
        <begin position="160"/>
        <end position="183"/>
    </location>
</feature>
<proteinExistence type="inferred from homology"/>